<sequence>MESYFVGACFTGALHGFMLQWGMLYGVTPYGLILHGSYFLLGHASWGRPSCAISGLLLAFHVAVSHSSNDSCRLTVSSIVRAIIFAQAVALCAERLHACDRVALLSRLGMLSSAQHCQINLVWSVLALCMMQQKDGREGEARKILVRVFCERLAEHGAQHPNTLLELQNIASTFAIQVGHIKKPVSCLKGCFP</sequence>
<proteinExistence type="predicted"/>
<evidence type="ECO:0000313" key="1">
    <source>
        <dbReference type="EMBL" id="KAF5827844.1"/>
    </source>
</evidence>
<keyword evidence="2" id="KW-1185">Reference proteome</keyword>
<comment type="caution">
    <text evidence="1">The sequence shown here is derived from an EMBL/GenBank/DDBJ whole genome shotgun (WGS) entry which is preliminary data.</text>
</comment>
<gene>
    <name evidence="1" type="ORF">DUNSADRAFT_18620</name>
</gene>
<dbReference type="EMBL" id="MU070413">
    <property type="protein sequence ID" value="KAF5827844.1"/>
    <property type="molecule type" value="Genomic_DNA"/>
</dbReference>
<organism evidence="1 2">
    <name type="scientific">Dunaliella salina</name>
    <name type="common">Green alga</name>
    <name type="synonym">Protococcus salinus</name>
    <dbReference type="NCBI Taxonomy" id="3046"/>
    <lineage>
        <taxon>Eukaryota</taxon>
        <taxon>Viridiplantae</taxon>
        <taxon>Chlorophyta</taxon>
        <taxon>core chlorophytes</taxon>
        <taxon>Chlorophyceae</taxon>
        <taxon>CS clade</taxon>
        <taxon>Chlamydomonadales</taxon>
        <taxon>Dunaliellaceae</taxon>
        <taxon>Dunaliella</taxon>
    </lineage>
</organism>
<reference evidence="1" key="1">
    <citation type="submission" date="2017-08" db="EMBL/GenBank/DDBJ databases">
        <authorList>
            <person name="Polle J.E."/>
            <person name="Barry K."/>
            <person name="Cushman J."/>
            <person name="Schmutz J."/>
            <person name="Tran D."/>
            <person name="Hathwaick L.T."/>
            <person name="Yim W.C."/>
            <person name="Jenkins J."/>
            <person name="Mckie-Krisberg Z.M."/>
            <person name="Prochnik S."/>
            <person name="Lindquist E."/>
            <person name="Dockter R.B."/>
            <person name="Adam C."/>
            <person name="Molina H."/>
            <person name="Bunkerborg J."/>
            <person name="Jin E."/>
            <person name="Buchheim M."/>
            <person name="Magnuson J."/>
        </authorList>
    </citation>
    <scope>NUCLEOTIDE SEQUENCE</scope>
    <source>
        <strain evidence="1">CCAP 19/18</strain>
    </source>
</reference>
<name>A0ABQ7FZR2_DUNSA</name>
<protein>
    <submittedName>
        <fullName evidence="1">Uncharacterized protein</fullName>
    </submittedName>
</protein>
<evidence type="ECO:0000313" key="2">
    <source>
        <dbReference type="Proteomes" id="UP000815325"/>
    </source>
</evidence>
<accession>A0ABQ7FZR2</accession>
<dbReference type="Proteomes" id="UP000815325">
    <property type="component" value="Unassembled WGS sequence"/>
</dbReference>